<dbReference type="Proteomes" id="UP000236047">
    <property type="component" value="Unassembled WGS sequence"/>
</dbReference>
<keyword evidence="1" id="KW-0472">Membrane</keyword>
<protein>
    <submittedName>
        <fullName evidence="2">Uncharacterized protein</fullName>
    </submittedName>
</protein>
<dbReference type="AlphaFoldDB" id="A0A2N8P667"/>
<feature type="transmembrane region" description="Helical" evidence="1">
    <location>
        <begin position="213"/>
        <end position="231"/>
    </location>
</feature>
<name>A0A2N8P667_STRNR</name>
<comment type="caution">
    <text evidence="2">The sequence shown here is derived from an EMBL/GenBank/DDBJ whole genome shotgun (WGS) entry which is preliminary data.</text>
</comment>
<evidence type="ECO:0000313" key="3">
    <source>
        <dbReference type="Proteomes" id="UP000236047"/>
    </source>
</evidence>
<keyword evidence="3" id="KW-1185">Reference proteome</keyword>
<gene>
    <name evidence="2" type="ORF">AOB60_41390</name>
</gene>
<evidence type="ECO:0000313" key="2">
    <source>
        <dbReference type="EMBL" id="PNE36514.1"/>
    </source>
</evidence>
<dbReference type="EMBL" id="LJSN01000005">
    <property type="protein sequence ID" value="PNE36514.1"/>
    <property type="molecule type" value="Genomic_DNA"/>
</dbReference>
<feature type="transmembrane region" description="Helical" evidence="1">
    <location>
        <begin position="187"/>
        <end position="207"/>
    </location>
</feature>
<reference evidence="3" key="1">
    <citation type="submission" date="2015-09" db="EMBL/GenBank/DDBJ databases">
        <authorList>
            <person name="Graham D.E."/>
            <person name="Mahan K.M."/>
            <person name="Klingeman D.M."/>
            <person name="Fida T."/>
            <person name="Giannone R.J."/>
            <person name="Hettich R.L."/>
            <person name="Parry R.J."/>
            <person name="Spain J.C."/>
        </authorList>
    </citation>
    <scope>NUCLEOTIDE SEQUENCE [LARGE SCALE GENOMIC DNA]</scope>
    <source>
        <strain evidence="3">JCM 4701</strain>
    </source>
</reference>
<accession>A0A2N8P667</accession>
<feature type="transmembrane region" description="Helical" evidence="1">
    <location>
        <begin position="12"/>
        <end position="35"/>
    </location>
</feature>
<keyword evidence="1" id="KW-1133">Transmembrane helix</keyword>
<evidence type="ECO:0000256" key="1">
    <source>
        <dbReference type="SAM" id="Phobius"/>
    </source>
</evidence>
<keyword evidence="1" id="KW-0812">Transmembrane</keyword>
<sequence length="247" mass="26861">MDGRMSSRNPLYNSATAIISLVFAAICVGASVWLMSVWVPKQIADERAYRSAPVCAQATRTDDCVRDQEFTVSDIRLGKDQHKATLTDSTGTARRIGFADDDPLLSTLRDGDRVTGTVWQGAVQEVTAKGINQKTWARPVNPPGADLAAALGMGVAGLTLSTVCVWRLRQGADKHEPTRRMRYLVRLAAGLGVAGIAAAVITAYFDLGIWTGPALWALFTAPMVAFTVHVWRRAPFLRPEPWKPTPL</sequence>
<proteinExistence type="predicted"/>
<organism evidence="2 3">
    <name type="scientific">Streptomyces noursei</name>
    <name type="common">Streptomyces albulus</name>
    <dbReference type="NCBI Taxonomy" id="1971"/>
    <lineage>
        <taxon>Bacteria</taxon>
        <taxon>Bacillati</taxon>
        <taxon>Actinomycetota</taxon>
        <taxon>Actinomycetes</taxon>
        <taxon>Kitasatosporales</taxon>
        <taxon>Streptomycetaceae</taxon>
        <taxon>Streptomyces</taxon>
    </lineage>
</organism>